<reference evidence="3 4" key="1">
    <citation type="submission" date="2010-07" db="EMBL/GenBank/DDBJ databases">
        <authorList>
            <person name="Muzny D."/>
            <person name="Qin X."/>
            <person name="Deng J."/>
            <person name="Jiang H."/>
            <person name="Liu Y."/>
            <person name="Qu J."/>
            <person name="Song X.-Z."/>
            <person name="Zhang L."/>
            <person name="Thornton R."/>
            <person name="Coyle M."/>
            <person name="Francisco L."/>
            <person name="Jackson L."/>
            <person name="Javaid M."/>
            <person name="Korchina V."/>
            <person name="Kovar C."/>
            <person name="Mata R."/>
            <person name="Mathew T."/>
            <person name="Ngo R."/>
            <person name="Nguyen L."/>
            <person name="Nguyen N."/>
            <person name="Okwuonu G."/>
            <person name="Ongeri F."/>
            <person name="Pham C."/>
            <person name="Simmons D."/>
            <person name="Wilczek-Boney K."/>
            <person name="Hale W."/>
            <person name="Jakkamsetti A."/>
            <person name="Pham P."/>
            <person name="Ruth R."/>
            <person name="San Lucas F."/>
            <person name="Warren J."/>
            <person name="Zhang J."/>
            <person name="Zhao Z."/>
            <person name="Zhou C."/>
            <person name="Zhu D."/>
            <person name="Lee S."/>
            <person name="Bess C."/>
            <person name="Blankenburg K."/>
            <person name="Forbes L."/>
            <person name="Fu Q."/>
            <person name="Gubbala S."/>
            <person name="Hirani K."/>
            <person name="Jayaseelan J.C."/>
            <person name="Lara F."/>
            <person name="Munidasa M."/>
            <person name="Palculict T."/>
            <person name="Patil S."/>
            <person name="Pu L.-L."/>
            <person name="Saada N."/>
            <person name="Tang L."/>
            <person name="Weissenberger G."/>
            <person name="Zhu Y."/>
            <person name="Hemphill L."/>
            <person name="Shang Y."/>
            <person name="Youmans B."/>
            <person name="Ayvaz T."/>
            <person name="Ross M."/>
            <person name="Santibanez J."/>
            <person name="Aqrawi P."/>
            <person name="Gross S."/>
            <person name="Joshi V."/>
            <person name="Fowler G."/>
            <person name="Nazareth L."/>
            <person name="Reid J."/>
            <person name="Worley K."/>
            <person name="Petrosino J."/>
            <person name="Highlander S."/>
            <person name="Gibbs R."/>
        </authorList>
    </citation>
    <scope>NUCLEOTIDE SEQUENCE [LARGE SCALE GENOMIC DNA]</scope>
    <source>
        <strain evidence="3 4">ATCC BAA-1640</strain>
    </source>
</reference>
<dbReference type="AlphaFoldDB" id="E0NKW4"/>
<feature type="domain" description="SLH" evidence="2">
    <location>
        <begin position="140"/>
        <end position="203"/>
    </location>
</feature>
<dbReference type="EMBL" id="AEEH01000031">
    <property type="protein sequence ID" value="EFM25590.1"/>
    <property type="molecule type" value="Genomic_DNA"/>
</dbReference>
<evidence type="ECO:0000313" key="4">
    <source>
        <dbReference type="Proteomes" id="UP000003280"/>
    </source>
</evidence>
<feature type="signal peptide" evidence="1">
    <location>
        <begin position="1"/>
        <end position="23"/>
    </location>
</feature>
<accession>E0NKW4</accession>
<dbReference type="InterPro" id="IPR001119">
    <property type="entry name" value="SLH_dom"/>
</dbReference>
<evidence type="ECO:0000313" key="3">
    <source>
        <dbReference type="EMBL" id="EFM25590.1"/>
    </source>
</evidence>
<dbReference type="eggNOG" id="COG0791">
    <property type="taxonomic scope" value="Bacteria"/>
</dbReference>
<dbReference type="OrthoDB" id="5845122at2"/>
<dbReference type="PANTHER" id="PTHR43308:SF5">
    <property type="entry name" value="S-LAYER PROTEIN _ PEPTIDOGLYCAN ENDO-BETA-N-ACETYLGLUCOSAMINIDASE"/>
    <property type="match status" value="1"/>
</dbReference>
<dbReference type="Proteomes" id="UP000003280">
    <property type="component" value="Unassembled WGS sequence"/>
</dbReference>
<dbReference type="RefSeq" id="WP_008901618.1">
    <property type="nucleotide sequence ID" value="NZ_GL397071.1"/>
</dbReference>
<dbReference type="PANTHER" id="PTHR43308">
    <property type="entry name" value="OUTER MEMBRANE PROTEIN ALPHA-RELATED"/>
    <property type="match status" value="1"/>
</dbReference>
<keyword evidence="1" id="KW-0732">Signal</keyword>
<dbReference type="InterPro" id="IPR051465">
    <property type="entry name" value="Cell_Envelope_Struct_Comp"/>
</dbReference>
<gene>
    <name evidence="3" type="ORF">HMPREF9225_0803</name>
</gene>
<protein>
    <recommendedName>
        <fullName evidence="2">SLH domain-containing protein</fullName>
    </recommendedName>
</protein>
<proteinExistence type="predicted"/>
<keyword evidence="4" id="KW-1185">Reference proteome</keyword>
<comment type="caution">
    <text evidence="3">The sequence shown here is derived from an EMBL/GenBank/DDBJ whole genome shotgun (WGS) entry which is preliminary data.</text>
</comment>
<feature type="chain" id="PRO_5003138056" description="SLH domain-containing protein" evidence="1">
    <location>
        <begin position="24"/>
        <end position="382"/>
    </location>
</feature>
<dbReference type="HOGENOM" id="CLU_723301_0_0_9"/>
<dbReference type="Pfam" id="PF00395">
    <property type="entry name" value="SLH"/>
    <property type="match status" value="2"/>
</dbReference>
<dbReference type="STRING" id="862517.HMPREF9225_0803"/>
<feature type="domain" description="SLH" evidence="2">
    <location>
        <begin position="22"/>
        <end position="85"/>
    </location>
</feature>
<sequence length="382" mass="42834">MRKKLITIVTLTAILLSPINIFAKDFTDVKKGDWFYEAVSELTDAGIINGYQDNTFKPSRKVSYAEFLTLLNNTLGVKQAPDNKNPREWYNPTLNELKSKGVITERIANPNAEISRNEMAKYLSLGLEKLKNQKLNKAEPTTIKDFNNIPNEYKDFVANVVNAGLIKGDEKQNFNGAKSLTRAETAIIIKGLGGTTQEAKKPTVDEQGLQLTDPTKPMIWKEKMKRKYVRQPQEGDIVIKADGTRVTLKIGMAGVLGAGQGVDPYTGLIMKDGSVFKEGDLGWHGWYSLFGQFGEEKMSIGGQPYSIDPKTGEGHFDFEWQKMRTIGAEDPPIINENLQEIPWNEVVKPGERPMTVKDPISGKVYNTNGQYEWTGTYWQAIM</sequence>
<evidence type="ECO:0000256" key="1">
    <source>
        <dbReference type="SAM" id="SignalP"/>
    </source>
</evidence>
<organism evidence="3 4">
    <name type="scientific">Peptoniphilus duerdenii ATCC BAA-1640</name>
    <dbReference type="NCBI Taxonomy" id="862517"/>
    <lineage>
        <taxon>Bacteria</taxon>
        <taxon>Bacillati</taxon>
        <taxon>Bacillota</taxon>
        <taxon>Tissierellia</taxon>
        <taxon>Tissierellales</taxon>
        <taxon>Peptoniphilaceae</taxon>
        <taxon>Peptoniphilus</taxon>
    </lineage>
</organism>
<evidence type="ECO:0000259" key="2">
    <source>
        <dbReference type="PROSITE" id="PS51272"/>
    </source>
</evidence>
<dbReference type="PROSITE" id="PS51272">
    <property type="entry name" value="SLH"/>
    <property type="match status" value="2"/>
</dbReference>
<name>E0NKW4_9FIRM</name>